<keyword evidence="8" id="KW-0614">Plasmid</keyword>
<evidence type="ECO:0000256" key="5">
    <source>
        <dbReference type="PIRSR" id="PIRSR000193-1"/>
    </source>
</evidence>
<dbReference type="EC" id="1.5.1.2" evidence="4"/>
<dbReference type="HAMAP" id="MF_01925">
    <property type="entry name" value="P5C_reductase"/>
    <property type="match status" value="1"/>
</dbReference>
<keyword evidence="4" id="KW-0028">Amino-acid biosynthesis</keyword>
<dbReference type="Gene3D" id="3.40.50.720">
    <property type="entry name" value="NAD(P)-binding Rossmann-like Domain"/>
    <property type="match status" value="1"/>
</dbReference>
<feature type="binding site" evidence="5">
    <location>
        <position position="56"/>
    </location>
    <ligand>
        <name>NADPH</name>
        <dbReference type="ChEBI" id="CHEBI:57783"/>
    </ligand>
</feature>
<dbReference type="AlphaFoldDB" id="A0A0B4XGF0"/>
<keyword evidence="4" id="KW-0641">Proline biosynthesis</keyword>
<sequence>MQDSLRIGVIGGGGWLGKALACAILNKGVVDHAGLTLSYRHARPASFPNVHCTQNNQELADRSDVIIVSVRPADWPSLSVDAHGKLVISVMAGIRLDQLAANHQTGRVVRALPNAAAEVGRSYTPWIASGDMDEADRSIARRIFRAFGVEDEVNGESDIDYLTGLSGSGPAFPALFAAAMMKDAVDHGLPTDIARRAVNTVLIGAGALLEHQDDCPNNVVNSFLDYRGTTAAAIEAMRAFGLEATVSEGLSAAFKKSVSMGGAS</sequence>
<dbReference type="GO" id="GO:0005737">
    <property type="term" value="C:cytoplasm"/>
    <property type="evidence" value="ECO:0007669"/>
    <property type="project" value="UniProtKB-SubCell"/>
</dbReference>
<dbReference type="SUPFAM" id="SSF48179">
    <property type="entry name" value="6-phosphogluconate dehydrogenase C-terminal domain-like"/>
    <property type="match status" value="1"/>
</dbReference>
<dbReference type="Proteomes" id="UP000031368">
    <property type="component" value="Plasmid pRgalR602c"/>
</dbReference>
<keyword evidence="4" id="KW-0963">Cytoplasm</keyword>
<dbReference type="KEGG" id="rga:RGR602_PC01679"/>
<dbReference type="HOGENOM" id="CLU_042344_0_2_5"/>
<keyword evidence="3 4" id="KW-0560">Oxidoreductase</keyword>
<dbReference type="PANTHER" id="PTHR11645">
    <property type="entry name" value="PYRROLINE-5-CARBOXYLATE REDUCTASE"/>
    <property type="match status" value="1"/>
</dbReference>
<evidence type="ECO:0000256" key="3">
    <source>
        <dbReference type="ARBA" id="ARBA00023002"/>
    </source>
</evidence>
<proteinExistence type="inferred from homology"/>
<keyword evidence="9" id="KW-1185">Reference proteome</keyword>
<dbReference type="PIRSF" id="PIRSF000193">
    <property type="entry name" value="Pyrrol-5-carb_rd"/>
    <property type="match status" value="1"/>
</dbReference>
<comment type="function">
    <text evidence="4">Catalyzes the reduction of 1-pyrroline-5-carboxylate (PCA) to L-proline.</text>
</comment>
<evidence type="ECO:0000313" key="9">
    <source>
        <dbReference type="Proteomes" id="UP000031368"/>
    </source>
</evidence>
<gene>
    <name evidence="4" type="primary">proC</name>
    <name evidence="8" type="ORF">RGR602_PC01679</name>
</gene>
<name>A0A0B4XGF0_9HYPH</name>
<evidence type="ECO:0000313" key="8">
    <source>
        <dbReference type="EMBL" id="AJD45703.1"/>
    </source>
</evidence>
<comment type="catalytic activity">
    <reaction evidence="4">
        <text>L-proline + NAD(+) = (S)-1-pyrroline-5-carboxylate + NADH + 2 H(+)</text>
        <dbReference type="Rhea" id="RHEA:14105"/>
        <dbReference type="ChEBI" id="CHEBI:15378"/>
        <dbReference type="ChEBI" id="CHEBI:17388"/>
        <dbReference type="ChEBI" id="CHEBI:57540"/>
        <dbReference type="ChEBI" id="CHEBI:57945"/>
        <dbReference type="ChEBI" id="CHEBI:60039"/>
        <dbReference type="EC" id="1.5.1.2"/>
    </reaction>
</comment>
<protein>
    <recommendedName>
        <fullName evidence="4">Pyrroline-5-carboxylate reductase</fullName>
        <shortName evidence="4">P5C reductase</shortName>
        <shortName evidence="4">P5CR</shortName>
        <ecNumber evidence="4">1.5.1.2</ecNumber>
    </recommendedName>
    <alternativeName>
        <fullName evidence="4">PCA reductase</fullName>
    </alternativeName>
</protein>
<dbReference type="Gene3D" id="1.10.3730.10">
    <property type="entry name" value="ProC C-terminal domain-like"/>
    <property type="match status" value="1"/>
</dbReference>
<evidence type="ECO:0000259" key="7">
    <source>
        <dbReference type="Pfam" id="PF14748"/>
    </source>
</evidence>
<evidence type="ECO:0000259" key="6">
    <source>
        <dbReference type="Pfam" id="PF03807"/>
    </source>
</evidence>
<geneLocation type="plasmid" evidence="8 9">
    <name>pRgalR602c</name>
</geneLocation>
<dbReference type="GO" id="GO:0004735">
    <property type="term" value="F:pyrroline-5-carboxylate reductase activity"/>
    <property type="evidence" value="ECO:0007669"/>
    <property type="project" value="UniProtKB-UniRule"/>
</dbReference>
<accession>A0A0B4XGF0</accession>
<feature type="binding site" evidence="5">
    <location>
        <begin position="10"/>
        <end position="16"/>
    </location>
    <ligand>
        <name>NADP(+)</name>
        <dbReference type="ChEBI" id="CHEBI:58349"/>
    </ligand>
</feature>
<dbReference type="InterPro" id="IPR028939">
    <property type="entry name" value="P5C_Rdtase_cat_N"/>
</dbReference>
<dbReference type="UniPathway" id="UPA00098">
    <property type="reaction ID" value="UER00361"/>
</dbReference>
<dbReference type="GO" id="GO:0055129">
    <property type="term" value="P:L-proline biosynthetic process"/>
    <property type="evidence" value="ECO:0007669"/>
    <property type="project" value="UniProtKB-UniRule"/>
</dbReference>
<organism evidence="8 9">
    <name type="scientific">Rhizobium gallicum bv. gallicum R602sp</name>
    <dbReference type="NCBI Taxonomy" id="1041138"/>
    <lineage>
        <taxon>Bacteria</taxon>
        <taxon>Pseudomonadati</taxon>
        <taxon>Pseudomonadota</taxon>
        <taxon>Alphaproteobacteria</taxon>
        <taxon>Hyphomicrobiales</taxon>
        <taxon>Rhizobiaceae</taxon>
        <taxon>Rhizobium/Agrobacterium group</taxon>
        <taxon>Rhizobium</taxon>
    </lineage>
</organism>
<reference evidence="8 9" key="1">
    <citation type="submission" date="2013-11" db="EMBL/GenBank/DDBJ databases">
        <title>Complete genome sequence of Rhizobium gallicum bv. gallicum R602.</title>
        <authorList>
            <person name="Bustos P."/>
            <person name="Santamaria R.I."/>
            <person name="Lozano L."/>
            <person name="Acosta J.L."/>
            <person name="Ormeno-Orrillo E."/>
            <person name="Rogel M.A."/>
            <person name="Romero D."/>
            <person name="Cevallos M.A."/>
            <person name="Martinez-Romero E."/>
            <person name="Gonzalez V."/>
        </authorList>
    </citation>
    <scope>NUCLEOTIDE SEQUENCE [LARGE SCALE GENOMIC DNA]</scope>
    <source>
        <strain evidence="8 9">R602</strain>
        <plasmid evidence="8 9">pRgalR602c</plasmid>
    </source>
</reference>
<dbReference type="SUPFAM" id="SSF51735">
    <property type="entry name" value="NAD(P)-binding Rossmann-fold domains"/>
    <property type="match status" value="1"/>
</dbReference>
<comment type="pathway">
    <text evidence="4">Amino-acid biosynthesis; L-proline biosynthesis; L-proline from L-glutamate 5-semialdehyde: step 1/1.</text>
</comment>
<comment type="subcellular location">
    <subcellularLocation>
        <location evidence="4">Cytoplasm</location>
    </subcellularLocation>
</comment>
<dbReference type="Pfam" id="PF14748">
    <property type="entry name" value="P5CR_dimer"/>
    <property type="match status" value="1"/>
</dbReference>
<keyword evidence="2 4" id="KW-0521">NADP</keyword>
<comment type="catalytic activity">
    <reaction evidence="4">
        <text>L-proline + NADP(+) = (S)-1-pyrroline-5-carboxylate + NADPH + 2 H(+)</text>
        <dbReference type="Rhea" id="RHEA:14109"/>
        <dbReference type="ChEBI" id="CHEBI:15378"/>
        <dbReference type="ChEBI" id="CHEBI:17388"/>
        <dbReference type="ChEBI" id="CHEBI:57783"/>
        <dbReference type="ChEBI" id="CHEBI:58349"/>
        <dbReference type="ChEBI" id="CHEBI:60039"/>
        <dbReference type="EC" id="1.5.1.2"/>
    </reaction>
</comment>
<dbReference type="RefSeq" id="WP_040116652.1">
    <property type="nucleotide sequence ID" value="NZ_CP006880.1"/>
</dbReference>
<dbReference type="InterPro" id="IPR029036">
    <property type="entry name" value="P5CR_dimer"/>
</dbReference>
<dbReference type="Pfam" id="PF03807">
    <property type="entry name" value="F420_oxidored"/>
    <property type="match status" value="1"/>
</dbReference>
<feature type="domain" description="Pyrroline-5-carboxylate reductase catalytic N-terminal" evidence="6">
    <location>
        <begin position="6"/>
        <end position="93"/>
    </location>
</feature>
<evidence type="ECO:0000256" key="2">
    <source>
        <dbReference type="ARBA" id="ARBA00022857"/>
    </source>
</evidence>
<evidence type="ECO:0000256" key="4">
    <source>
        <dbReference type="HAMAP-Rule" id="MF_01925"/>
    </source>
</evidence>
<dbReference type="InterPro" id="IPR036291">
    <property type="entry name" value="NAD(P)-bd_dom_sf"/>
</dbReference>
<dbReference type="EMBL" id="CP006880">
    <property type="protein sequence ID" value="AJD45703.1"/>
    <property type="molecule type" value="Genomic_DNA"/>
</dbReference>
<feature type="domain" description="Pyrroline-5-carboxylate reductase dimerisation" evidence="7">
    <location>
        <begin position="156"/>
        <end position="259"/>
    </location>
</feature>
<dbReference type="InterPro" id="IPR008927">
    <property type="entry name" value="6-PGluconate_DH-like_C_sf"/>
</dbReference>
<dbReference type="InterPro" id="IPR000304">
    <property type="entry name" value="Pyrroline-COOH_reductase"/>
</dbReference>
<dbReference type="PANTHER" id="PTHR11645:SF0">
    <property type="entry name" value="PYRROLINE-5-CARBOXYLATE REDUCTASE 3"/>
    <property type="match status" value="1"/>
</dbReference>
<comment type="similarity">
    <text evidence="1 4">Belongs to the pyrroline-5-carboxylate reductase family.</text>
</comment>
<evidence type="ECO:0000256" key="1">
    <source>
        <dbReference type="ARBA" id="ARBA00005525"/>
    </source>
</evidence>